<dbReference type="AlphaFoldDB" id="A0ABD1NEW6"/>
<feature type="compositionally biased region" description="Basic residues" evidence="1">
    <location>
        <begin position="20"/>
        <end position="38"/>
    </location>
</feature>
<proteinExistence type="predicted"/>
<dbReference type="EMBL" id="JBGMDY010000001">
    <property type="protein sequence ID" value="KAL2346677.1"/>
    <property type="molecule type" value="Genomic_DNA"/>
</dbReference>
<keyword evidence="3" id="KW-1185">Reference proteome</keyword>
<accession>A0ABD1NEW6</accession>
<feature type="region of interest" description="Disordered" evidence="1">
    <location>
        <begin position="1"/>
        <end position="67"/>
    </location>
</feature>
<comment type="caution">
    <text evidence="2">The sequence shown here is derived from an EMBL/GenBank/DDBJ whole genome shotgun (WGS) entry which is preliminary data.</text>
</comment>
<gene>
    <name evidence="2" type="ORF">Fmac_000677</name>
</gene>
<feature type="compositionally biased region" description="Basic and acidic residues" evidence="1">
    <location>
        <begin position="55"/>
        <end position="67"/>
    </location>
</feature>
<evidence type="ECO:0000256" key="1">
    <source>
        <dbReference type="SAM" id="MobiDB-lite"/>
    </source>
</evidence>
<name>A0ABD1NEW6_9FABA</name>
<feature type="compositionally biased region" description="Polar residues" evidence="1">
    <location>
        <begin position="39"/>
        <end position="50"/>
    </location>
</feature>
<reference evidence="2 3" key="1">
    <citation type="submission" date="2024-08" db="EMBL/GenBank/DDBJ databases">
        <title>Insights into the chromosomal genome structure of Flemingia macrophylla.</title>
        <authorList>
            <person name="Ding Y."/>
            <person name="Zhao Y."/>
            <person name="Bi W."/>
            <person name="Wu M."/>
            <person name="Zhao G."/>
            <person name="Gong Y."/>
            <person name="Li W."/>
            <person name="Zhang P."/>
        </authorList>
    </citation>
    <scope>NUCLEOTIDE SEQUENCE [LARGE SCALE GENOMIC DNA]</scope>
    <source>
        <strain evidence="2">DYQJB</strain>
        <tissue evidence="2">Leaf</tissue>
    </source>
</reference>
<sequence length="115" mass="12576">MGVAVPQPFANQTMNSESHHRSRNPRKPKHSSGPRHISRPNNKPPMNTMSPVKHTKAEAEGEAEAEAKTSETLYAGYSLLTLVPSPSSVPLPAFITKNIARATNDLRNMSLLDFS</sequence>
<dbReference type="Proteomes" id="UP001603857">
    <property type="component" value="Unassembled WGS sequence"/>
</dbReference>
<protein>
    <submittedName>
        <fullName evidence="2">Uncharacterized protein</fullName>
    </submittedName>
</protein>
<evidence type="ECO:0000313" key="2">
    <source>
        <dbReference type="EMBL" id="KAL2346677.1"/>
    </source>
</evidence>
<organism evidence="2 3">
    <name type="scientific">Flemingia macrophylla</name>
    <dbReference type="NCBI Taxonomy" id="520843"/>
    <lineage>
        <taxon>Eukaryota</taxon>
        <taxon>Viridiplantae</taxon>
        <taxon>Streptophyta</taxon>
        <taxon>Embryophyta</taxon>
        <taxon>Tracheophyta</taxon>
        <taxon>Spermatophyta</taxon>
        <taxon>Magnoliopsida</taxon>
        <taxon>eudicotyledons</taxon>
        <taxon>Gunneridae</taxon>
        <taxon>Pentapetalae</taxon>
        <taxon>rosids</taxon>
        <taxon>fabids</taxon>
        <taxon>Fabales</taxon>
        <taxon>Fabaceae</taxon>
        <taxon>Papilionoideae</taxon>
        <taxon>50 kb inversion clade</taxon>
        <taxon>NPAAA clade</taxon>
        <taxon>indigoferoid/millettioid clade</taxon>
        <taxon>Phaseoleae</taxon>
        <taxon>Flemingia</taxon>
    </lineage>
</organism>
<evidence type="ECO:0000313" key="3">
    <source>
        <dbReference type="Proteomes" id="UP001603857"/>
    </source>
</evidence>